<accession>A0A1G2DT28</accession>
<name>A0A1G2DT28_9BACT</name>
<sequence>MGHIASRSLLLLTLLFTLVATSLEIRANNSSVKAAPEGMTPAQSMSEEFALAKEALSRGDYGGVTAHADNMRFIATYTKESLPADLEPLERVSQYMQVGGIIDEADNAYRKGSYNEAILIFNRAIALMKTLGIKPPKKALLLAQRINSGIFQPLYITDGIPSPALIRI</sequence>
<organism evidence="1 2">
    <name type="scientific">Candidatus Lloydbacteria bacterium RIFOXYC12_FULL_46_25</name>
    <dbReference type="NCBI Taxonomy" id="1798670"/>
    <lineage>
        <taxon>Bacteria</taxon>
        <taxon>Candidatus Lloydiibacteriota</taxon>
    </lineage>
</organism>
<evidence type="ECO:0000313" key="2">
    <source>
        <dbReference type="Proteomes" id="UP000178106"/>
    </source>
</evidence>
<evidence type="ECO:0000313" key="1">
    <source>
        <dbReference type="EMBL" id="OGZ16779.1"/>
    </source>
</evidence>
<dbReference type="Proteomes" id="UP000178106">
    <property type="component" value="Unassembled WGS sequence"/>
</dbReference>
<comment type="caution">
    <text evidence="1">The sequence shown here is derived from an EMBL/GenBank/DDBJ whole genome shotgun (WGS) entry which is preliminary data.</text>
</comment>
<gene>
    <name evidence="1" type="ORF">A2494_02400</name>
</gene>
<dbReference type="AlphaFoldDB" id="A0A1G2DT28"/>
<reference evidence="1 2" key="1">
    <citation type="journal article" date="2016" name="Nat. Commun.">
        <title>Thousands of microbial genomes shed light on interconnected biogeochemical processes in an aquifer system.</title>
        <authorList>
            <person name="Anantharaman K."/>
            <person name="Brown C.T."/>
            <person name="Hug L.A."/>
            <person name="Sharon I."/>
            <person name="Castelle C.J."/>
            <person name="Probst A.J."/>
            <person name="Thomas B.C."/>
            <person name="Singh A."/>
            <person name="Wilkins M.J."/>
            <person name="Karaoz U."/>
            <person name="Brodie E.L."/>
            <person name="Williams K.H."/>
            <person name="Hubbard S.S."/>
            <person name="Banfield J.F."/>
        </authorList>
    </citation>
    <scope>NUCLEOTIDE SEQUENCE [LARGE SCALE GENOMIC DNA]</scope>
</reference>
<proteinExistence type="predicted"/>
<protein>
    <submittedName>
        <fullName evidence="1">Uncharacterized protein</fullName>
    </submittedName>
</protein>
<dbReference type="EMBL" id="MHLU01000163">
    <property type="protein sequence ID" value="OGZ16779.1"/>
    <property type="molecule type" value="Genomic_DNA"/>
</dbReference>